<name>A0A915NT17_9BILA</name>
<evidence type="ECO:0000256" key="1">
    <source>
        <dbReference type="SAM" id="MobiDB-lite"/>
    </source>
</evidence>
<keyword evidence="3" id="KW-1185">Reference proteome</keyword>
<feature type="signal peptide" evidence="2">
    <location>
        <begin position="1"/>
        <end position="26"/>
    </location>
</feature>
<keyword evidence="2" id="KW-0732">Signal</keyword>
<reference evidence="4" key="1">
    <citation type="submission" date="2022-11" db="UniProtKB">
        <authorList>
            <consortium name="WormBaseParasite"/>
        </authorList>
    </citation>
    <scope>IDENTIFICATION</scope>
</reference>
<evidence type="ECO:0000313" key="3">
    <source>
        <dbReference type="Proteomes" id="UP000887560"/>
    </source>
</evidence>
<protein>
    <submittedName>
        <fullName evidence="4">Uncharacterized protein</fullName>
    </submittedName>
</protein>
<feature type="region of interest" description="Disordered" evidence="1">
    <location>
        <begin position="30"/>
        <end position="59"/>
    </location>
</feature>
<dbReference type="Proteomes" id="UP000887560">
    <property type="component" value="Unplaced"/>
</dbReference>
<feature type="chain" id="PRO_5036973037" evidence="2">
    <location>
        <begin position="27"/>
        <end position="291"/>
    </location>
</feature>
<evidence type="ECO:0000313" key="4">
    <source>
        <dbReference type="WBParaSite" id="scf7180000420047.g4633"/>
    </source>
</evidence>
<accession>A0A915NT17</accession>
<feature type="compositionally biased region" description="Low complexity" evidence="1">
    <location>
        <begin position="154"/>
        <end position="178"/>
    </location>
</feature>
<dbReference type="AlphaFoldDB" id="A0A915NT17"/>
<sequence>MFQSFFHKNFLLSFIILSFLIIYVNGGNGDGSSKQRETSPKEEGKAEKEKSLSPPRSGIKRKFGWDNMIKSLGKNKGASSVFGEIANVQQKNIWRDAAKRSLVQEEENLKNTVIEAFKVFNQHDCLNLVGEMSKSQKERVKNSFIENRPVDLASPTSSSPHSIPSTHPQSSSSHSSHPPTSPKHLPSPPHSPHHKTSPHNVPSPLTLPEADVEQEKGLDMPDEILAVVNEITSQNNHTNSSTFVIPRVGDGLTLQVYYTLTEVNYPLLSSIDFSSVQTIYATTENCGQHCL</sequence>
<dbReference type="WBParaSite" id="scf7180000420047.g4633">
    <property type="protein sequence ID" value="scf7180000420047.g4633"/>
    <property type="gene ID" value="scf7180000420047.g4633"/>
</dbReference>
<feature type="compositionally biased region" description="Basic and acidic residues" evidence="1">
    <location>
        <begin position="33"/>
        <end position="51"/>
    </location>
</feature>
<organism evidence="3 4">
    <name type="scientific">Meloidogyne floridensis</name>
    <dbReference type="NCBI Taxonomy" id="298350"/>
    <lineage>
        <taxon>Eukaryota</taxon>
        <taxon>Metazoa</taxon>
        <taxon>Ecdysozoa</taxon>
        <taxon>Nematoda</taxon>
        <taxon>Chromadorea</taxon>
        <taxon>Rhabditida</taxon>
        <taxon>Tylenchina</taxon>
        <taxon>Tylenchomorpha</taxon>
        <taxon>Tylenchoidea</taxon>
        <taxon>Meloidogynidae</taxon>
        <taxon>Meloidogyninae</taxon>
        <taxon>Meloidogyne</taxon>
    </lineage>
</organism>
<feature type="compositionally biased region" description="Pro residues" evidence="1">
    <location>
        <begin position="179"/>
        <end position="190"/>
    </location>
</feature>
<proteinExistence type="predicted"/>
<feature type="region of interest" description="Disordered" evidence="1">
    <location>
        <begin position="146"/>
        <end position="207"/>
    </location>
</feature>
<evidence type="ECO:0000256" key="2">
    <source>
        <dbReference type="SAM" id="SignalP"/>
    </source>
</evidence>